<name>A0A5R8ZL62_9ACTN</name>
<dbReference type="OrthoDB" id="3542217at2"/>
<proteinExistence type="predicted"/>
<comment type="caution">
    <text evidence="1">The sequence shown here is derived from an EMBL/GenBank/DDBJ whole genome shotgun (WGS) entry which is preliminary data.</text>
</comment>
<dbReference type="EMBL" id="VANP01000001">
    <property type="protein sequence ID" value="TLP66543.1"/>
    <property type="molecule type" value="Genomic_DNA"/>
</dbReference>
<evidence type="ECO:0000313" key="1">
    <source>
        <dbReference type="EMBL" id="TLP66543.1"/>
    </source>
</evidence>
<keyword evidence="2" id="KW-1185">Reference proteome</keyword>
<dbReference type="Proteomes" id="UP000309033">
    <property type="component" value="Unassembled WGS sequence"/>
</dbReference>
<gene>
    <name evidence="1" type="ORF">FED44_03525</name>
</gene>
<dbReference type="AlphaFoldDB" id="A0A5R8ZL62"/>
<reference evidence="1" key="1">
    <citation type="submission" date="2019-05" db="EMBL/GenBank/DDBJ databases">
        <title>Isolation, diversity and antifungal activity of Actinobacteria from wheat.</title>
        <authorList>
            <person name="Yu B."/>
        </authorList>
    </citation>
    <scope>NUCLEOTIDE SEQUENCE [LARGE SCALE GENOMIC DNA]</scope>
    <source>
        <strain evidence="1">NEAU-HEGS1-5</strain>
    </source>
</reference>
<protein>
    <submittedName>
        <fullName evidence="1">Uncharacterized protein</fullName>
    </submittedName>
</protein>
<sequence>MSYSLEFQFDEPLTVGSVTRYLELLRSAGATDNTILEEVHPYQDDSILIGWTYKTENLPAASDRAELTLPAHVVRDAIDMLDTVADSNGDVRSLLGAVDDVRSALRKAIMSEVGFPEA</sequence>
<organism evidence="1 2">
    <name type="scientific">Microbispora triticiradicis</name>
    <dbReference type="NCBI Taxonomy" id="2200763"/>
    <lineage>
        <taxon>Bacteria</taxon>
        <taxon>Bacillati</taxon>
        <taxon>Actinomycetota</taxon>
        <taxon>Actinomycetes</taxon>
        <taxon>Streptosporangiales</taxon>
        <taxon>Streptosporangiaceae</taxon>
        <taxon>Microbispora</taxon>
    </lineage>
</organism>
<evidence type="ECO:0000313" key="2">
    <source>
        <dbReference type="Proteomes" id="UP000309033"/>
    </source>
</evidence>
<accession>A0A5R8ZL62</accession>